<reference evidence="2 3" key="1">
    <citation type="journal article" date="2016" name="Front. Microbiol.">
        <title>Genome and transcriptome sequences reveal the specific parasitism of the nematophagous Purpureocillium lilacinum 36-1.</title>
        <authorList>
            <person name="Xie J."/>
            <person name="Li S."/>
            <person name="Mo C."/>
            <person name="Xiao X."/>
            <person name="Peng D."/>
            <person name="Wang G."/>
            <person name="Xiao Y."/>
        </authorList>
    </citation>
    <scope>NUCLEOTIDE SEQUENCE [LARGE SCALE GENOMIC DNA]</scope>
    <source>
        <strain evidence="2 3">36-1</strain>
    </source>
</reference>
<evidence type="ECO:0000259" key="1">
    <source>
        <dbReference type="Pfam" id="PF13640"/>
    </source>
</evidence>
<protein>
    <submittedName>
        <fullName evidence="2">Oxidoreductase</fullName>
    </submittedName>
</protein>
<dbReference type="Proteomes" id="UP000245956">
    <property type="component" value="Unassembled WGS sequence"/>
</dbReference>
<evidence type="ECO:0000313" key="3">
    <source>
        <dbReference type="Proteomes" id="UP000245956"/>
    </source>
</evidence>
<dbReference type="AlphaFoldDB" id="A0A2U3EDX3"/>
<comment type="caution">
    <text evidence="2">The sequence shown here is derived from an EMBL/GenBank/DDBJ whole genome shotgun (WGS) entry which is preliminary data.</text>
</comment>
<feature type="domain" description="Prolyl 4-hydroxylase alpha subunit Fe(2+) 2OG dioxygenase" evidence="1">
    <location>
        <begin position="182"/>
        <end position="267"/>
    </location>
</feature>
<dbReference type="EMBL" id="LCWV01000005">
    <property type="protein sequence ID" value="PWI72715.1"/>
    <property type="molecule type" value="Genomic_DNA"/>
</dbReference>
<dbReference type="InterPro" id="IPR044862">
    <property type="entry name" value="Pro_4_hyd_alph_FE2OG_OXY"/>
</dbReference>
<sequence>MQFTAFHDYEKAIKDFATTAYTLTMAQDPATTSVPSNSTGDLLAAVSAALTAVGDKEVFAIGGKIPVTGDTNPIVVRWDSPAMPSLGRKVTFPVPTDEQTAFDQLCRDCEPAAFGIGEKEVFDEEYRKAGKMDESRFCSSFDPSADGVVDTIAQALLHGARQNQIARGVKAQLYKLNSRQVYAAPSGRFKAHVDTPRAGNHMGSLVVCLPYSHRGGELVVRHGRRETTFDWSGEDANAVRWAAFFSDCEHEVLEVTQGHRVTLTYNLYWTAYGPALMGHHFSALELETLHFFRALQELLDAPDIKSRGATLGFTCTHAYPHTSNSSVKDLAHCLKGLDMVVYQSLLALAESARVTAVLHDARDEEDLPFEYEITYPSSDEGEDHTMELAAEEEAAQPEYTSQAILNNRTFPEPAGPFRDHDFYNHHILDPRRIVNFEVRPEDGRMVTKNAYVRRPVTWLNHAPDEQTPKELAIAFIAYGNDPGLGAWYSAAAITAEIMPRELAQPSASS</sequence>
<dbReference type="PANTHER" id="PTHR33099:SF7">
    <property type="entry name" value="MYND-TYPE DOMAIN-CONTAINING PROTEIN"/>
    <property type="match status" value="1"/>
</dbReference>
<dbReference type="Gene3D" id="2.60.120.620">
    <property type="entry name" value="q2cbj1_9rhob like domain"/>
    <property type="match status" value="1"/>
</dbReference>
<dbReference type="PANTHER" id="PTHR33099">
    <property type="entry name" value="FE2OG DIOXYGENASE DOMAIN-CONTAINING PROTEIN"/>
    <property type="match status" value="1"/>
</dbReference>
<name>A0A2U3EDX3_PURLI</name>
<organism evidence="2 3">
    <name type="scientific">Purpureocillium lilacinum</name>
    <name type="common">Paecilomyces lilacinus</name>
    <dbReference type="NCBI Taxonomy" id="33203"/>
    <lineage>
        <taxon>Eukaryota</taxon>
        <taxon>Fungi</taxon>
        <taxon>Dikarya</taxon>
        <taxon>Ascomycota</taxon>
        <taxon>Pezizomycotina</taxon>
        <taxon>Sordariomycetes</taxon>
        <taxon>Hypocreomycetidae</taxon>
        <taxon>Hypocreales</taxon>
        <taxon>Ophiocordycipitaceae</taxon>
        <taxon>Purpureocillium</taxon>
    </lineage>
</organism>
<accession>A0A2U3EDX3</accession>
<proteinExistence type="predicted"/>
<dbReference type="Pfam" id="PF13640">
    <property type="entry name" value="2OG-FeII_Oxy_3"/>
    <property type="match status" value="1"/>
</dbReference>
<gene>
    <name evidence="2" type="ORF">PCL_09730</name>
</gene>
<evidence type="ECO:0000313" key="2">
    <source>
        <dbReference type="EMBL" id="PWI72715.1"/>
    </source>
</evidence>